<name>A0A0G4KKQ1_VERLO</name>
<protein>
    <recommendedName>
        <fullName evidence="3">FMN hydroxy acid dehydrogenase domain-containing protein</fullName>
    </recommendedName>
</protein>
<dbReference type="InterPro" id="IPR000262">
    <property type="entry name" value="FMN-dep_DH"/>
</dbReference>
<keyword evidence="2" id="KW-0560">Oxidoreductase</keyword>
<dbReference type="EMBL" id="CVQI01001336">
    <property type="protein sequence ID" value="CRK08726.1"/>
    <property type="molecule type" value="Genomic_DNA"/>
</dbReference>
<dbReference type="AlphaFoldDB" id="A0A0G4KKQ1"/>
<dbReference type="Pfam" id="PF01070">
    <property type="entry name" value="FMN_dh"/>
    <property type="match status" value="3"/>
</dbReference>
<dbReference type="SUPFAM" id="SSF51395">
    <property type="entry name" value="FMN-linked oxidoreductases"/>
    <property type="match status" value="1"/>
</dbReference>
<evidence type="ECO:0000313" key="4">
    <source>
        <dbReference type="EMBL" id="CRK08726.1"/>
    </source>
</evidence>
<dbReference type="InterPro" id="IPR013785">
    <property type="entry name" value="Aldolase_TIM"/>
</dbReference>
<dbReference type="PANTHER" id="PTHR10578:SF140">
    <property type="entry name" value="FMN HYDROXY ACID DEHYDROGENASE DOMAIN-CONTAINING PROTEIN"/>
    <property type="match status" value="1"/>
</dbReference>
<evidence type="ECO:0000256" key="1">
    <source>
        <dbReference type="ARBA" id="ARBA00001917"/>
    </source>
</evidence>
<dbReference type="PROSITE" id="PS51349">
    <property type="entry name" value="FMN_HYDROXY_ACID_DH_2"/>
    <property type="match status" value="1"/>
</dbReference>
<proteinExistence type="predicted"/>
<dbReference type="GO" id="GO:0016491">
    <property type="term" value="F:oxidoreductase activity"/>
    <property type="evidence" value="ECO:0007669"/>
    <property type="project" value="UniProtKB-KW"/>
</dbReference>
<evidence type="ECO:0000256" key="2">
    <source>
        <dbReference type="ARBA" id="ARBA00023002"/>
    </source>
</evidence>
<evidence type="ECO:0000259" key="3">
    <source>
        <dbReference type="PROSITE" id="PS51349"/>
    </source>
</evidence>
<organism evidence="4 5">
    <name type="scientific">Verticillium longisporum</name>
    <name type="common">Verticillium dahliae var. longisporum</name>
    <dbReference type="NCBI Taxonomy" id="100787"/>
    <lineage>
        <taxon>Eukaryota</taxon>
        <taxon>Fungi</taxon>
        <taxon>Dikarya</taxon>
        <taxon>Ascomycota</taxon>
        <taxon>Pezizomycotina</taxon>
        <taxon>Sordariomycetes</taxon>
        <taxon>Hypocreomycetidae</taxon>
        <taxon>Glomerellales</taxon>
        <taxon>Plectosphaerellaceae</taxon>
        <taxon>Verticillium</taxon>
    </lineage>
</organism>
<evidence type="ECO:0000313" key="5">
    <source>
        <dbReference type="Proteomes" id="UP000045706"/>
    </source>
</evidence>
<dbReference type="Gene3D" id="3.20.20.70">
    <property type="entry name" value="Aldolase class I"/>
    <property type="match status" value="2"/>
</dbReference>
<reference evidence="5" key="1">
    <citation type="submission" date="2015-05" db="EMBL/GenBank/DDBJ databases">
        <authorList>
            <person name="Fogelqvist Johan"/>
        </authorList>
    </citation>
    <scope>NUCLEOTIDE SEQUENCE [LARGE SCALE GENOMIC DNA]</scope>
</reference>
<accession>A0A0G4KKQ1</accession>
<dbReference type="Proteomes" id="UP000045706">
    <property type="component" value="Unassembled WGS sequence"/>
</dbReference>
<dbReference type="InterPro" id="IPR037396">
    <property type="entry name" value="FMN_HAD"/>
</dbReference>
<comment type="cofactor">
    <cofactor evidence="1">
        <name>FMN</name>
        <dbReference type="ChEBI" id="CHEBI:58210"/>
    </cofactor>
</comment>
<dbReference type="PANTHER" id="PTHR10578">
    <property type="entry name" value="S -2-HYDROXY-ACID OXIDASE-RELATED"/>
    <property type="match status" value="1"/>
</dbReference>
<feature type="domain" description="FMN hydroxy acid dehydrogenase" evidence="3">
    <location>
        <begin position="77"/>
        <end position="424"/>
    </location>
</feature>
<dbReference type="InterPro" id="IPR008259">
    <property type="entry name" value="FMN_hydac_DH_AS"/>
</dbReference>
<dbReference type="PROSITE" id="PS00557">
    <property type="entry name" value="FMN_HYDROXY_ACID_DH_1"/>
    <property type="match status" value="1"/>
</dbReference>
<gene>
    <name evidence="4" type="ORF">BN1723_009014</name>
</gene>
<sequence length="428" mass="47685">MDTYGCPDFVYMCSRSTGKIQSINRELLIIHFLQNTMHTSGITLAFASAVLAARPFLNEADNGLLDAVGNLSPGMLPELSSMAGLSDFDFAARNYLPPRNYTYYRNAAGGEWSYRNNLEVFQRYTFKPRVMRDVSRLPESLAFHPSSLLHALEERLVIQMPSSTSSAELQMKTYYISWVALFLIEFSPAYIWLQPSLQATMSMEDIAASKDDGQVLFQQLYLPPGEDNTKKLLRRTEATGAKAIVFTVDAPANGDRQRAYRQRGRTPEPEFQAITWEYYRKIRNMTSLPIVLKGIMSVDDAQAAVSNGVRAIILSNHGGRQLDGSPSSLEVALDIHKAAPEIFKQIEVYADGGVRYGTDVLKLLALGVRAVGVGRPFMYANSYGYDGVLQAIQMLKRQISVDAANLGVTDLKKLDASFVNWTPNNWMG</sequence>